<keyword evidence="4" id="KW-0963">Cytoplasm</keyword>
<dbReference type="InterPro" id="IPR041185">
    <property type="entry name" value="IKBKB_SDD"/>
</dbReference>
<evidence type="ECO:0000256" key="5">
    <source>
        <dbReference type="ARBA" id="ARBA00022527"/>
    </source>
</evidence>
<keyword evidence="5" id="KW-0723">Serine/threonine-protein kinase</keyword>
<keyword evidence="9 15" id="KW-0418">Kinase</keyword>
<dbReference type="InterPro" id="IPR046375">
    <property type="entry name" value="IKBKB_SDD_sf"/>
</dbReference>
<evidence type="ECO:0000256" key="7">
    <source>
        <dbReference type="ARBA" id="ARBA00022679"/>
    </source>
</evidence>
<dbReference type="GO" id="GO:0045944">
    <property type="term" value="P:positive regulation of transcription by RNA polymerase II"/>
    <property type="evidence" value="ECO:0007669"/>
    <property type="project" value="TreeGrafter"/>
</dbReference>
<dbReference type="EC" id="2.7.11.10" evidence="3"/>
<evidence type="ECO:0000313" key="14">
    <source>
        <dbReference type="Proteomes" id="UP000515154"/>
    </source>
</evidence>
<dbReference type="InterPro" id="IPR051180">
    <property type="entry name" value="IKK"/>
</dbReference>
<dbReference type="SUPFAM" id="SSF56112">
    <property type="entry name" value="Protein kinase-like (PK-like)"/>
    <property type="match status" value="1"/>
</dbReference>
<evidence type="ECO:0000256" key="9">
    <source>
        <dbReference type="ARBA" id="ARBA00022777"/>
    </source>
</evidence>
<dbReference type="GO" id="GO:0008385">
    <property type="term" value="C:IkappaB kinase complex"/>
    <property type="evidence" value="ECO:0007669"/>
    <property type="project" value="TreeGrafter"/>
</dbReference>
<keyword evidence="10" id="KW-0067">ATP-binding</keyword>
<gene>
    <name evidence="15" type="primary">LOC115211871</name>
</gene>
<name>A0A7E6ETU7_9MOLL</name>
<dbReference type="Pfam" id="PF18397">
    <property type="entry name" value="IKBKB_SDD"/>
    <property type="match status" value="1"/>
</dbReference>
<dbReference type="PROSITE" id="PS00108">
    <property type="entry name" value="PROTEIN_KINASE_ST"/>
    <property type="match status" value="1"/>
</dbReference>
<evidence type="ECO:0000256" key="4">
    <source>
        <dbReference type="ARBA" id="ARBA00022490"/>
    </source>
</evidence>
<evidence type="ECO:0000259" key="13">
    <source>
        <dbReference type="PROSITE" id="PS50011"/>
    </source>
</evidence>
<comment type="catalytic activity">
    <reaction evidence="12">
        <text>L-seryl-[I-kappa-B protein] + ATP = O-phospho-L-seryl-[I-kappa-B protein] + ADP + H(+)</text>
        <dbReference type="Rhea" id="RHEA:19073"/>
        <dbReference type="Rhea" id="RHEA-COMP:13698"/>
        <dbReference type="Rhea" id="RHEA-COMP:13699"/>
        <dbReference type="ChEBI" id="CHEBI:15378"/>
        <dbReference type="ChEBI" id="CHEBI:29999"/>
        <dbReference type="ChEBI" id="CHEBI:30616"/>
        <dbReference type="ChEBI" id="CHEBI:83421"/>
        <dbReference type="ChEBI" id="CHEBI:456216"/>
        <dbReference type="EC" id="2.7.11.10"/>
    </reaction>
</comment>
<evidence type="ECO:0000256" key="6">
    <source>
        <dbReference type="ARBA" id="ARBA00022553"/>
    </source>
</evidence>
<dbReference type="PANTHER" id="PTHR22969">
    <property type="entry name" value="IKB KINASE"/>
    <property type="match status" value="1"/>
</dbReference>
<evidence type="ECO:0000256" key="1">
    <source>
        <dbReference type="ARBA" id="ARBA00004123"/>
    </source>
</evidence>
<sequence>MHERLFIMGLFSWCQHGSKYLAVNLHAYSDILLFPDTKPLTYIDVVIVQDIKGGFKLMPAVEMEGNQETGDNWKNVKTIGKGTFGFVELWINEETLEELALKQIQVAQECKPNVVSMWKKEIEIMKKLDHRNIIRVRDTPAELKYLERMYPILAMEYCSLGNLRKDLSRSYCGFSEANVLHFTKDISAAVAYLHTKQIVHRDIKPENIVLKEIDNKVVYKLIDLGYAKDLNHGSVCKSFVGTLIYVAPELYRKEHYTHTADYWSLGTVIFEIITGYQPFLPTYSPVKWYEEVHKKKDDHISVQYMPDESIHFSSELPKCIKLCSPLKQSFEKWLKTMLLWDADARGNDSKEKSSKQWCFQQLEKILEAQILRIYHVTKNNLLCYMLEPDQRIDAIQNIISMEADVPSNEQIIIKGDGHLIDRQQFAKDFLSNNDEVSLFLLDKRNLNGKPDYSTHLKYPEQVQVILGNANNKLNNYEPKRLFAETLYFCKNLEEKSRRLIQSIAACRRSLANDHEQILSEKGHPCDIKPQIYLKADILSKRLQMNEKKFQSLNLKPPETYNDVINDWNKMISELEKIKSFVQPSEAKEEIDEFVSSNISTTSFNERYETLKNILEELNDLYTSMNFAEATVDTVQEDVKDLVENCITEWEALFEECHSYRISLNSSWVSFLKTTRQLQEKNKRIESLREEEISYFWKLIEAVAPKDEQQSMRSPVQECTPSFSSTTNSLELINDNKLLHNDFEMLVADFPDFPDLSLN</sequence>
<reference evidence="15" key="1">
    <citation type="submission" date="2025-08" db="UniProtKB">
        <authorList>
            <consortium name="RefSeq"/>
        </authorList>
    </citation>
    <scope>IDENTIFICATION</scope>
</reference>
<dbReference type="AlphaFoldDB" id="A0A7E6ETU7"/>
<dbReference type="GO" id="GO:0008384">
    <property type="term" value="F:IkappaB kinase activity"/>
    <property type="evidence" value="ECO:0007669"/>
    <property type="project" value="UniProtKB-EC"/>
</dbReference>
<evidence type="ECO:0000256" key="3">
    <source>
        <dbReference type="ARBA" id="ARBA00012442"/>
    </source>
</evidence>
<protein>
    <recommendedName>
        <fullName evidence="3">IkappaB kinase</fullName>
        <ecNumber evidence="3">2.7.11.10</ecNumber>
    </recommendedName>
</protein>
<dbReference type="SMART" id="SM00220">
    <property type="entry name" value="S_TKc"/>
    <property type="match status" value="1"/>
</dbReference>
<evidence type="ECO:0000256" key="10">
    <source>
        <dbReference type="ARBA" id="ARBA00022840"/>
    </source>
</evidence>
<evidence type="ECO:0000256" key="12">
    <source>
        <dbReference type="ARBA" id="ARBA00048789"/>
    </source>
</evidence>
<dbReference type="PANTHER" id="PTHR22969:SF17">
    <property type="entry name" value="INHIBITOR OF NUCLEAR FACTOR KAPPA-B KINASE SUBUNIT BETA"/>
    <property type="match status" value="1"/>
</dbReference>
<keyword evidence="8" id="KW-0547">Nucleotide-binding</keyword>
<evidence type="ECO:0000313" key="15">
    <source>
        <dbReference type="RefSeq" id="XP_036359091.1"/>
    </source>
</evidence>
<dbReference type="Gene3D" id="1.20.1270.250">
    <property type="match status" value="1"/>
</dbReference>
<evidence type="ECO:0000256" key="8">
    <source>
        <dbReference type="ARBA" id="ARBA00022741"/>
    </source>
</evidence>
<keyword evidence="7" id="KW-0808">Transferase</keyword>
<keyword evidence="6" id="KW-0597">Phosphoprotein</keyword>
<organism evidence="14 15">
    <name type="scientific">Octopus sinensis</name>
    <name type="common">East Asian common octopus</name>
    <dbReference type="NCBI Taxonomy" id="2607531"/>
    <lineage>
        <taxon>Eukaryota</taxon>
        <taxon>Metazoa</taxon>
        <taxon>Spiralia</taxon>
        <taxon>Lophotrochozoa</taxon>
        <taxon>Mollusca</taxon>
        <taxon>Cephalopoda</taxon>
        <taxon>Coleoidea</taxon>
        <taxon>Octopodiformes</taxon>
        <taxon>Octopoda</taxon>
        <taxon>Incirrata</taxon>
        <taxon>Octopodidae</taxon>
        <taxon>Octopus</taxon>
    </lineage>
</organism>
<dbReference type="GO" id="GO:0005524">
    <property type="term" value="F:ATP binding"/>
    <property type="evidence" value="ECO:0007669"/>
    <property type="project" value="UniProtKB-KW"/>
</dbReference>
<dbReference type="GO" id="GO:0005634">
    <property type="term" value="C:nucleus"/>
    <property type="evidence" value="ECO:0007669"/>
    <property type="project" value="UniProtKB-SubCell"/>
</dbReference>
<dbReference type="InterPro" id="IPR000719">
    <property type="entry name" value="Prot_kinase_dom"/>
</dbReference>
<evidence type="ECO:0000256" key="2">
    <source>
        <dbReference type="ARBA" id="ARBA00004496"/>
    </source>
</evidence>
<proteinExistence type="predicted"/>
<keyword evidence="14" id="KW-1185">Reference proteome</keyword>
<comment type="subcellular location">
    <subcellularLocation>
        <location evidence="2">Cytoplasm</location>
    </subcellularLocation>
    <subcellularLocation>
        <location evidence="1">Nucleus</location>
    </subcellularLocation>
</comment>
<dbReference type="RefSeq" id="XP_036359091.1">
    <property type="nucleotide sequence ID" value="XM_036503198.1"/>
</dbReference>
<feature type="domain" description="Protein kinase" evidence="13">
    <location>
        <begin position="73"/>
        <end position="358"/>
    </location>
</feature>
<dbReference type="InterPro" id="IPR011009">
    <property type="entry name" value="Kinase-like_dom_sf"/>
</dbReference>
<dbReference type="Pfam" id="PF00069">
    <property type="entry name" value="Pkinase"/>
    <property type="match status" value="1"/>
</dbReference>
<evidence type="ECO:0000256" key="11">
    <source>
        <dbReference type="ARBA" id="ARBA00023242"/>
    </source>
</evidence>
<dbReference type="Proteomes" id="UP000515154">
    <property type="component" value="Linkage group LG5"/>
</dbReference>
<accession>A0A7E6ETU7</accession>
<dbReference type="InterPro" id="IPR008271">
    <property type="entry name" value="Ser/Thr_kinase_AS"/>
</dbReference>
<keyword evidence="11" id="KW-0539">Nucleus</keyword>
<dbReference type="PROSITE" id="PS50011">
    <property type="entry name" value="PROTEIN_KINASE_DOM"/>
    <property type="match status" value="1"/>
</dbReference>
<dbReference type="GO" id="GO:0033209">
    <property type="term" value="P:tumor necrosis factor-mediated signaling pathway"/>
    <property type="evidence" value="ECO:0007669"/>
    <property type="project" value="TreeGrafter"/>
</dbReference>
<dbReference type="Gene3D" id="1.10.510.10">
    <property type="entry name" value="Transferase(Phosphotransferase) domain 1"/>
    <property type="match status" value="1"/>
</dbReference>
<dbReference type="KEGG" id="osn:115211871"/>
<dbReference type="Gene3D" id="3.10.20.90">
    <property type="entry name" value="Phosphatidylinositol 3-kinase Catalytic Subunit, Chain A, domain 1"/>
    <property type="match status" value="1"/>
</dbReference>